<dbReference type="Pfam" id="PF00107">
    <property type="entry name" value="ADH_zinc_N"/>
    <property type="match status" value="1"/>
</dbReference>
<gene>
    <name evidence="6" type="ORF">FIBRA_03108</name>
</gene>
<evidence type="ECO:0000256" key="1">
    <source>
        <dbReference type="ARBA" id="ARBA00001947"/>
    </source>
</evidence>
<sequence length="344" mass="36322">MRALVYHGKEKCGVVERPKPTVSAPTDAVVKLSKTTICGTDLHILKGDVSSVQPGRILGHEGLGTIESVGTSVSMFKPGDRVIISCITSCGTCAMCRRRIASHCTTGGWILGNTIDGTQAEFVRIPHADASLYRLPTGADEDELVMVSDVLPTALECGTINGKVRPGSSVAIVGAGPVGLAVLITAQLYSPSTTIVIDRDPERLEAAKKLGATHIVQSGPTTVQQVMEITEGNGVDTAVEAVGISSTFELCQELIGVGGTIANLGVHGGKVDLHLEKLWDRNIAIKTRLVDAVTSPMIIKLLETKKLDAKSLTTHTFHFGDIESAYASFKAAAENKALKVVINF</sequence>
<reference evidence="6 7" key="1">
    <citation type="journal article" date="2012" name="Appl. Environ. Microbiol.">
        <title>Short-read sequencing for genomic analysis of the brown rot fungus Fibroporia radiculosa.</title>
        <authorList>
            <person name="Tang J.D."/>
            <person name="Perkins A.D."/>
            <person name="Sonstegard T.S."/>
            <person name="Schroeder S.G."/>
            <person name="Burgess S.C."/>
            <person name="Diehl S.V."/>
        </authorList>
    </citation>
    <scope>NUCLEOTIDE SEQUENCE [LARGE SCALE GENOMIC DNA]</scope>
    <source>
        <strain evidence="6 7">TFFH 294</strain>
    </source>
</reference>
<dbReference type="SUPFAM" id="SSF50129">
    <property type="entry name" value="GroES-like"/>
    <property type="match status" value="1"/>
</dbReference>
<dbReference type="GO" id="GO:0046872">
    <property type="term" value="F:metal ion binding"/>
    <property type="evidence" value="ECO:0007669"/>
    <property type="project" value="UniProtKB-KW"/>
</dbReference>
<dbReference type="InParanoid" id="J4GNA7"/>
<dbReference type="EMBL" id="HE797015">
    <property type="protein sequence ID" value="CCM01060.1"/>
    <property type="molecule type" value="Genomic_DNA"/>
</dbReference>
<evidence type="ECO:0000313" key="6">
    <source>
        <dbReference type="EMBL" id="CCM01060.1"/>
    </source>
</evidence>
<keyword evidence="7" id="KW-1185">Reference proteome</keyword>
<proteinExistence type="inferred from homology"/>
<comment type="similarity">
    <text evidence="2">Belongs to the zinc-containing alcohol dehydrogenase family.</text>
</comment>
<dbReference type="GO" id="GO:0016491">
    <property type="term" value="F:oxidoreductase activity"/>
    <property type="evidence" value="ECO:0007669"/>
    <property type="project" value="InterPro"/>
</dbReference>
<accession>J4GNA7</accession>
<evidence type="ECO:0000256" key="4">
    <source>
        <dbReference type="ARBA" id="ARBA00022833"/>
    </source>
</evidence>
<dbReference type="InterPro" id="IPR011032">
    <property type="entry name" value="GroES-like_sf"/>
</dbReference>
<dbReference type="SUPFAM" id="SSF51735">
    <property type="entry name" value="NAD(P)-binding Rossmann-fold domains"/>
    <property type="match status" value="1"/>
</dbReference>
<dbReference type="HOGENOM" id="CLU_026673_11_3_1"/>
<dbReference type="Gene3D" id="3.90.180.10">
    <property type="entry name" value="Medium-chain alcohol dehydrogenases, catalytic domain"/>
    <property type="match status" value="1"/>
</dbReference>
<evidence type="ECO:0000256" key="2">
    <source>
        <dbReference type="ARBA" id="ARBA00008072"/>
    </source>
</evidence>
<dbReference type="Gene3D" id="3.40.50.720">
    <property type="entry name" value="NAD(P)-binding Rossmann-like Domain"/>
    <property type="match status" value="1"/>
</dbReference>
<dbReference type="Pfam" id="PF08240">
    <property type="entry name" value="ADH_N"/>
    <property type="match status" value="1"/>
</dbReference>
<dbReference type="InterPro" id="IPR013154">
    <property type="entry name" value="ADH-like_N"/>
</dbReference>
<dbReference type="CDD" id="cd08286">
    <property type="entry name" value="FDH_like_ADH2"/>
    <property type="match status" value="1"/>
</dbReference>
<dbReference type="SMART" id="SM00829">
    <property type="entry name" value="PKS_ER"/>
    <property type="match status" value="1"/>
</dbReference>
<dbReference type="Proteomes" id="UP000006352">
    <property type="component" value="Unassembled WGS sequence"/>
</dbReference>
<dbReference type="RefSeq" id="XP_012180343.1">
    <property type="nucleotide sequence ID" value="XM_012324953.1"/>
</dbReference>
<protein>
    <recommendedName>
        <fullName evidence="5">Enoyl reductase (ER) domain-containing protein</fullName>
    </recommendedName>
</protein>
<dbReference type="AlphaFoldDB" id="J4GNA7"/>
<dbReference type="PANTHER" id="PTHR42813">
    <property type="entry name" value="ZINC-TYPE ALCOHOL DEHYDROGENASE-LIKE"/>
    <property type="match status" value="1"/>
</dbReference>
<dbReference type="GeneID" id="24095971"/>
<evidence type="ECO:0000313" key="7">
    <source>
        <dbReference type="Proteomes" id="UP000006352"/>
    </source>
</evidence>
<feature type="domain" description="Enoyl reductase (ER)" evidence="5">
    <location>
        <begin position="13"/>
        <end position="342"/>
    </location>
</feature>
<evidence type="ECO:0000256" key="3">
    <source>
        <dbReference type="ARBA" id="ARBA00022723"/>
    </source>
</evidence>
<dbReference type="InterPro" id="IPR020843">
    <property type="entry name" value="ER"/>
</dbReference>
<name>J4GNA7_9APHY</name>
<dbReference type="PANTHER" id="PTHR42813:SF4">
    <property type="entry name" value="NADP-DEPENDENT ISOPROPANOL DEHYDROGENASE"/>
    <property type="match status" value="1"/>
</dbReference>
<evidence type="ECO:0000259" key="5">
    <source>
        <dbReference type="SMART" id="SM00829"/>
    </source>
</evidence>
<keyword evidence="3" id="KW-0479">Metal-binding</keyword>
<organism evidence="6 7">
    <name type="scientific">Fibroporia radiculosa</name>
    <dbReference type="NCBI Taxonomy" id="599839"/>
    <lineage>
        <taxon>Eukaryota</taxon>
        <taxon>Fungi</taxon>
        <taxon>Dikarya</taxon>
        <taxon>Basidiomycota</taxon>
        <taxon>Agaricomycotina</taxon>
        <taxon>Agaricomycetes</taxon>
        <taxon>Polyporales</taxon>
        <taxon>Fibroporiaceae</taxon>
        <taxon>Fibroporia</taxon>
    </lineage>
</organism>
<dbReference type="InterPro" id="IPR036291">
    <property type="entry name" value="NAD(P)-bd_dom_sf"/>
</dbReference>
<dbReference type="STRING" id="599839.J4GNA7"/>
<keyword evidence="4" id="KW-0862">Zinc</keyword>
<comment type="cofactor">
    <cofactor evidence="1">
        <name>Zn(2+)</name>
        <dbReference type="ChEBI" id="CHEBI:29105"/>
    </cofactor>
</comment>
<dbReference type="InterPro" id="IPR013149">
    <property type="entry name" value="ADH-like_C"/>
</dbReference>
<dbReference type="OrthoDB" id="256333at2759"/>